<proteinExistence type="predicted"/>
<keyword evidence="4" id="KW-1185">Reference proteome</keyword>
<dbReference type="InterPro" id="IPR025476">
    <property type="entry name" value="Helitron_helicase-like"/>
</dbReference>
<evidence type="ECO:0000313" key="4">
    <source>
        <dbReference type="Proteomes" id="UP000015105"/>
    </source>
</evidence>
<dbReference type="Proteomes" id="UP000015105">
    <property type="component" value="Chromosome 3D"/>
</dbReference>
<dbReference type="EnsemblPlants" id="AET3Gv20542300.4">
    <property type="protein sequence ID" value="AET3Gv20542300.4"/>
    <property type="gene ID" value="AET3Gv20542300"/>
</dbReference>
<organism evidence="3 4">
    <name type="scientific">Aegilops tauschii subsp. strangulata</name>
    <name type="common">Goatgrass</name>
    <dbReference type="NCBI Taxonomy" id="200361"/>
    <lineage>
        <taxon>Eukaryota</taxon>
        <taxon>Viridiplantae</taxon>
        <taxon>Streptophyta</taxon>
        <taxon>Embryophyta</taxon>
        <taxon>Tracheophyta</taxon>
        <taxon>Spermatophyta</taxon>
        <taxon>Magnoliopsida</taxon>
        <taxon>Liliopsida</taxon>
        <taxon>Poales</taxon>
        <taxon>Poaceae</taxon>
        <taxon>BOP clade</taxon>
        <taxon>Pooideae</taxon>
        <taxon>Triticodae</taxon>
        <taxon>Triticeae</taxon>
        <taxon>Triticinae</taxon>
        <taxon>Aegilops</taxon>
    </lineage>
</organism>
<dbReference type="Gramene" id="AET3Gv20542300.6">
    <property type="protein sequence ID" value="AET3Gv20542300.6"/>
    <property type="gene ID" value="AET3Gv20542300"/>
</dbReference>
<dbReference type="AlphaFoldDB" id="A0A453F1J0"/>
<name>A0A453F1J0_AEGTS</name>
<feature type="domain" description="Helitron helicase-like" evidence="2">
    <location>
        <begin position="376"/>
        <end position="541"/>
    </location>
</feature>
<dbReference type="EnsemblPlants" id="AET3Gv20542300.6">
    <property type="protein sequence ID" value="AET3Gv20542300.6"/>
    <property type="gene ID" value="AET3Gv20542300"/>
</dbReference>
<evidence type="ECO:0000259" key="2">
    <source>
        <dbReference type="Pfam" id="PF14214"/>
    </source>
</evidence>
<dbReference type="PANTHER" id="PTHR45786">
    <property type="entry name" value="DNA BINDING PROTEIN-LIKE"/>
    <property type="match status" value="1"/>
</dbReference>
<dbReference type="Pfam" id="PF14214">
    <property type="entry name" value="Helitron_like_N"/>
    <property type="match status" value="1"/>
</dbReference>
<reference evidence="3" key="4">
    <citation type="submission" date="2019-03" db="UniProtKB">
        <authorList>
            <consortium name="EnsemblPlants"/>
        </authorList>
    </citation>
    <scope>IDENTIFICATION</scope>
</reference>
<reference evidence="3" key="5">
    <citation type="journal article" date="2021" name="G3 (Bethesda)">
        <title>Aegilops tauschii genome assembly Aet v5.0 features greater sequence contiguity and improved annotation.</title>
        <authorList>
            <person name="Wang L."/>
            <person name="Zhu T."/>
            <person name="Rodriguez J.C."/>
            <person name="Deal K.R."/>
            <person name="Dubcovsky J."/>
            <person name="McGuire P.E."/>
            <person name="Lux T."/>
            <person name="Spannagl M."/>
            <person name="Mayer K.F.X."/>
            <person name="Baldrich P."/>
            <person name="Meyers B.C."/>
            <person name="Huo N."/>
            <person name="Gu Y.Q."/>
            <person name="Zhou H."/>
            <person name="Devos K.M."/>
            <person name="Bennetzen J.L."/>
            <person name="Unver T."/>
            <person name="Budak H."/>
            <person name="Gulick P.J."/>
            <person name="Galiba G."/>
            <person name="Kalapos B."/>
            <person name="Nelson D.R."/>
            <person name="Li P."/>
            <person name="You F.M."/>
            <person name="Luo M.C."/>
            <person name="Dvorak J."/>
        </authorList>
    </citation>
    <scope>NUCLEOTIDE SEQUENCE [LARGE SCALE GENOMIC DNA]</scope>
    <source>
        <strain evidence="3">cv. AL8/78</strain>
    </source>
</reference>
<feature type="region of interest" description="Disordered" evidence="1">
    <location>
        <begin position="1"/>
        <end position="90"/>
    </location>
</feature>
<reference evidence="4" key="1">
    <citation type="journal article" date="2014" name="Science">
        <title>Ancient hybridizations among the ancestral genomes of bread wheat.</title>
        <authorList>
            <consortium name="International Wheat Genome Sequencing Consortium,"/>
            <person name="Marcussen T."/>
            <person name="Sandve S.R."/>
            <person name="Heier L."/>
            <person name="Spannagl M."/>
            <person name="Pfeifer M."/>
            <person name="Jakobsen K.S."/>
            <person name="Wulff B.B."/>
            <person name="Steuernagel B."/>
            <person name="Mayer K.F."/>
            <person name="Olsen O.A."/>
        </authorList>
    </citation>
    <scope>NUCLEOTIDE SEQUENCE [LARGE SCALE GENOMIC DNA]</scope>
    <source>
        <strain evidence="4">cv. AL8/78</strain>
    </source>
</reference>
<evidence type="ECO:0000313" key="3">
    <source>
        <dbReference type="EnsemblPlants" id="AET3Gv20542300.4"/>
    </source>
</evidence>
<feature type="compositionally biased region" description="Basic and acidic residues" evidence="1">
    <location>
        <begin position="31"/>
        <end position="74"/>
    </location>
</feature>
<protein>
    <recommendedName>
        <fullName evidence="2">Helitron helicase-like domain-containing protein</fullName>
    </recommendedName>
</protein>
<sequence>MRVQHTLDPAAHQTKRKKEQPLNSRSTKRTRTAEGRRNANTEAPKRLRKANAEEDRELKRARSETNKNNTRDNVGDNNRTRTSTSANRKPWNFGRPTYKCQYCKALLWCEERLNSNKGTTTPSFGICCKQGKIDLPPLRGPPPYLRNLLRSEGQDSVNFKENIRSYNSMFSFTSIGGAVDKEINTRKGPYVFRLHGQNYHHIGTLLPQGTDKPRFAQLYIYNTENEVENKISASRRNDNKSTVDPNIVKELKIMLDDNNILAKTFRMARDRFQEGDYHDYTLRILGKRNGTHNLPSASEVAALVVRDPTGESEGRDIVVEYKNMEPQRISEIHPKFMSMQYPLLFPYGEDGFKLEIPYKKTKGGTNSRKYVMLLDYYAFYLQQRPDQGMLLLKSGHLSLQFWVDVYTCIEQNRLNWIRHNQGKLRTELYSGLQDAIERGDTRIEQVGKRIIVPSSFTGGRRNKAQYLQDAFAICRWAGYPDLFITFTCNAKWPEIQYMLDEAGGGQKPADRPDIVDRVFMIKLKELMRDIKEKKYFGETVASKSH</sequence>
<reference evidence="3" key="3">
    <citation type="journal article" date="2017" name="Nature">
        <title>Genome sequence of the progenitor of the wheat D genome Aegilops tauschii.</title>
        <authorList>
            <person name="Luo M.C."/>
            <person name="Gu Y.Q."/>
            <person name="Puiu D."/>
            <person name="Wang H."/>
            <person name="Twardziok S.O."/>
            <person name="Deal K.R."/>
            <person name="Huo N."/>
            <person name="Zhu T."/>
            <person name="Wang L."/>
            <person name="Wang Y."/>
            <person name="McGuire P.E."/>
            <person name="Liu S."/>
            <person name="Long H."/>
            <person name="Ramasamy R.K."/>
            <person name="Rodriguez J.C."/>
            <person name="Van S.L."/>
            <person name="Yuan L."/>
            <person name="Wang Z."/>
            <person name="Xia Z."/>
            <person name="Xiao L."/>
            <person name="Anderson O.D."/>
            <person name="Ouyang S."/>
            <person name="Liang Y."/>
            <person name="Zimin A.V."/>
            <person name="Pertea G."/>
            <person name="Qi P."/>
            <person name="Bennetzen J.L."/>
            <person name="Dai X."/>
            <person name="Dawson M.W."/>
            <person name="Muller H.G."/>
            <person name="Kugler K."/>
            <person name="Rivarola-Duarte L."/>
            <person name="Spannagl M."/>
            <person name="Mayer K.F.X."/>
            <person name="Lu F.H."/>
            <person name="Bevan M.W."/>
            <person name="Leroy P."/>
            <person name="Li P."/>
            <person name="You F.M."/>
            <person name="Sun Q."/>
            <person name="Liu Z."/>
            <person name="Lyons E."/>
            <person name="Wicker T."/>
            <person name="Salzberg S.L."/>
            <person name="Devos K.M."/>
            <person name="Dvorak J."/>
        </authorList>
    </citation>
    <scope>NUCLEOTIDE SEQUENCE [LARGE SCALE GENOMIC DNA]</scope>
    <source>
        <strain evidence="3">cv. AL8/78</strain>
    </source>
</reference>
<accession>A0A453F1J0</accession>
<dbReference type="PANTHER" id="PTHR45786:SF74">
    <property type="entry name" value="ATP-DEPENDENT DNA HELICASE"/>
    <property type="match status" value="1"/>
</dbReference>
<feature type="compositionally biased region" description="Polar residues" evidence="1">
    <location>
        <begin position="75"/>
        <end position="87"/>
    </location>
</feature>
<reference evidence="4" key="2">
    <citation type="journal article" date="2017" name="Nat. Plants">
        <title>The Aegilops tauschii genome reveals multiple impacts of transposons.</title>
        <authorList>
            <person name="Zhao G."/>
            <person name="Zou C."/>
            <person name="Li K."/>
            <person name="Wang K."/>
            <person name="Li T."/>
            <person name="Gao L."/>
            <person name="Zhang X."/>
            <person name="Wang H."/>
            <person name="Yang Z."/>
            <person name="Liu X."/>
            <person name="Jiang W."/>
            <person name="Mao L."/>
            <person name="Kong X."/>
            <person name="Jiao Y."/>
            <person name="Jia J."/>
        </authorList>
    </citation>
    <scope>NUCLEOTIDE SEQUENCE [LARGE SCALE GENOMIC DNA]</scope>
    <source>
        <strain evidence="4">cv. AL8/78</strain>
    </source>
</reference>
<dbReference type="Gramene" id="AET3Gv20542300.4">
    <property type="protein sequence ID" value="AET3Gv20542300.4"/>
    <property type="gene ID" value="AET3Gv20542300"/>
</dbReference>
<evidence type="ECO:0000256" key="1">
    <source>
        <dbReference type="SAM" id="MobiDB-lite"/>
    </source>
</evidence>